<dbReference type="InterPro" id="IPR025792">
    <property type="entry name" value="tRNA_Gua_MeTrfase_euk"/>
</dbReference>
<dbReference type="GO" id="GO:0070901">
    <property type="term" value="P:mitochondrial tRNA methylation"/>
    <property type="evidence" value="ECO:0007669"/>
    <property type="project" value="TreeGrafter"/>
</dbReference>
<sequence>MISNNLKKSLNFKNIFRMFNSIRNVFFSCAVGSAIKKLIQKELYHKNMSKFSNLNPPDHVRGMTILDKSKFNKMINVPVIKIRGLKVSDVLPFLKNYLLKLEKFQPVTTTNNSEVHVLLNPEIIKGWLDILLEDRESLELINVKEENLDFHMFTLTYENFSANTILKAVLPVDKEGLSSFSKIGHIVHINLREHLLPYKSFIGQVLYDKVPNMEVLCGYNEMMVKVKENKCFFEFDFSFVYWNPRLCTEHERIINLLHENDVLFDIFAGVGPFAIPAAKKKCIVYANDLNPESYKWLNHNASLNKIRSKNLQTFSKDGRDFILTDLKTNLKKYIVKNETNKDETCSVHITMNLPALAVQFVKNFYGLYTPEELNKLATVPMVHVYCFTKGENPHQIARSILQNSMDCDISDCIVDVFKVRTVSSMKEMMRVSFRIERDILTGQRPRLIKRRIDNITLITPEVPVKKVAVCHEEEIEAKEYSLQCPEKKQQTQN</sequence>
<evidence type="ECO:0000256" key="1">
    <source>
        <dbReference type="ARBA" id="ARBA00009775"/>
    </source>
</evidence>
<comment type="catalytic activity">
    <reaction evidence="10 11">
        <text>guanosine(37) in tRNA + S-adenosyl-L-methionine = N(1)-methylguanosine(37) in tRNA + S-adenosyl-L-homocysteine + H(+)</text>
        <dbReference type="Rhea" id="RHEA:36899"/>
        <dbReference type="Rhea" id="RHEA-COMP:10145"/>
        <dbReference type="Rhea" id="RHEA-COMP:10147"/>
        <dbReference type="ChEBI" id="CHEBI:15378"/>
        <dbReference type="ChEBI" id="CHEBI:57856"/>
        <dbReference type="ChEBI" id="CHEBI:59789"/>
        <dbReference type="ChEBI" id="CHEBI:73542"/>
        <dbReference type="ChEBI" id="CHEBI:74269"/>
        <dbReference type="EC" id="2.1.1.228"/>
    </reaction>
</comment>
<comment type="similarity">
    <text evidence="11">Belongs to the TRM5 / TYW2 family.</text>
</comment>
<keyword evidence="3 11" id="KW-0489">Methyltransferase</keyword>
<dbReference type="AlphaFoldDB" id="A0A1W4X5K3"/>
<dbReference type="Gene3D" id="3.30.300.110">
    <property type="entry name" value="Met-10+ protein-like domains"/>
    <property type="match status" value="1"/>
</dbReference>
<evidence type="ECO:0000256" key="7">
    <source>
        <dbReference type="ARBA" id="ARBA00023128"/>
    </source>
</evidence>
<evidence type="ECO:0000259" key="12">
    <source>
        <dbReference type="PROSITE" id="PS51684"/>
    </source>
</evidence>
<feature type="binding site" evidence="11">
    <location>
        <position position="352"/>
    </location>
    <ligand>
        <name>S-adenosyl-L-methionine</name>
        <dbReference type="ChEBI" id="CHEBI:59789"/>
    </ligand>
</feature>
<keyword evidence="4 11" id="KW-0808">Transferase</keyword>
<comment type="subcellular location">
    <subcellularLocation>
        <location evidence="11">Mitochondrion matrix</location>
    </subcellularLocation>
    <subcellularLocation>
        <location evidence="11">Nucleus</location>
    </subcellularLocation>
    <subcellularLocation>
        <location evidence="11">Cytoplasm</location>
    </subcellularLocation>
    <text evidence="11">Predominantly in the mitochondria and in the nucleus.</text>
</comment>
<dbReference type="Proteomes" id="UP000192223">
    <property type="component" value="Unplaced"/>
</dbReference>
<evidence type="ECO:0000256" key="11">
    <source>
        <dbReference type="HAMAP-Rule" id="MF_03152"/>
    </source>
</evidence>
<keyword evidence="6 11" id="KW-0819">tRNA processing</keyword>
<evidence type="ECO:0000256" key="8">
    <source>
        <dbReference type="ARBA" id="ARBA00023242"/>
    </source>
</evidence>
<protein>
    <recommendedName>
        <fullName evidence="11">tRNA (guanine(37)-N1)-methyltransferase</fullName>
        <ecNumber evidence="11">2.1.1.228</ecNumber>
    </recommendedName>
    <alternativeName>
        <fullName evidence="11">M1G-methyltransferase</fullName>
    </alternativeName>
    <alternativeName>
        <fullName evidence="11">tRNA [GM37] methyltransferase</fullName>
    </alternativeName>
    <alternativeName>
        <fullName evidence="11">tRNA methyltransferase 5 homolog</fullName>
    </alternativeName>
</protein>
<feature type="binding site" evidence="11">
    <location>
        <begin position="288"/>
        <end position="289"/>
    </location>
    <ligand>
        <name>S-adenosyl-L-methionine</name>
        <dbReference type="ChEBI" id="CHEBI:59789"/>
    </ligand>
</feature>
<feature type="domain" description="SAM-dependent methyltransferase TRM5/TYW2-type" evidence="12">
    <location>
        <begin position="180"/>
        <end position="437"/>
    </location>
</feature>
<dbReference type="KEGG" id="apln:108738972"/>
<comment type="similarity">
    <text evidence="1">Belongs to the class I-like SAM-binding methyltransferase superfamily. TRM5/TYW2 family.</text>
</comment>
<name>A0A1W4X5K3_AGRPL</name>
<dbReference type="InterPro" id="IPR029063">
    <property type="entry name" value="SAM-dependent_MTases_sf"/>
</dbReference>
<dbReference type="FunFam" id="3.30.300.110:FF:000001">
    <property type="entry name" value="tRNA (guanine(37)-N1)-methyltransferase"/>
    <property type="match status" value="1"/>
</dbReference>
<dbReference type="RefSeq" id="XP_018328107.1">
    <property type="nucleotide sequence ID" value="XM_018472605.1"/>
</dbReference>
<dbReference type="InterPro" id="IPR056744">
    <property type="entry name" value="TRM5/TYW2-like_N"/>
</dbReference>
<dbReference type="PROSITE" id="PS51684">
    <property type="entry name" value="SAM_MT_TRM5_TYW2"/>
    <property type="match status" value="1"/>
</dbReference>
<evidence type="ECO:0000256" key="6">
    <source>
        <dbReference type="ARBA" id="ARBA00022694"/>
    </source>
</evidence>
<dbReference type="Pfam" id="PF25133">
    <property type="entry name" value="TYW2_N_2"/>
    <property type="match status" value="1"/>
</dbReference>
<keyword evidence="5 11" id="KW-0949">S-adenosyl-L-methionine</keyword>
<dbReference type="PANTHER" id="PTHR23245">
    <property type="entry name" value="TRNA METHYLTRANSFERASE"/>
    <property type="match status" value="1"/>
</dbReference>
<reference evidence="14" key="1">
    <citation type="submission" date="2025-08" db="UniProtKB">
        <authorList>
            <consortium name="RefSeq"/>
        </authorList>
    </citation>
    <scope>IDENTIFICATION</scope>
    <source>
        <tissue evidence="14">Entire body</tissue>
    </source>
</reference>
<keyword evidence="2 11" id="KW-0963">Cytoplasm</keyword>
<dbReference type="OrthoDB" id="408788at2759"/>
<dbReference type="InterPro" id="IPR056743">
    <property type="entry name" value="TRM5-TYW2-like_MTfase"/>
</dbReference>
<comment type="function">
    <text evidence="9">Involved in mitochondrial tRNA methylation. Specifically methylates the N1 position of guanosine-37 in various tRNAs. Methylation is not dependent on the nature of the nucleoside 5' of the target nucleoside. This is the first step in the biosynthesis of wybutosine (yW), a modified base adjacent to the anticodon of tRNAs and required for accurate decoding.</text>
</comment>
<dbReference type="Pfam" id="PF02475">
    <property type="entry name" value="TRM5-TYW2_MTfase"/>
    <property type="match status" value="1"/>
</dbReference>
<evidence type="ECO:0000256" key="10">
    <source>
        <dbReference type="ARBA" id="ARBA00047783"/>
    </source>
</evidence>
<keyword evidence="7 11" id="KW-0496">Mitochondrion</keyword>
<feature type="binding site" evidence="11">
    <location>
        <begin position="317"/>
        <end position="318"/>
    </location>
    <ligand>
        <name>S-adenosyl-L-methionine</name>
        <dbReference type="ChEBI" id="CHEBI:59789"/>
    </ligand>
</feature>
<dbReference type="STRING" id="224129.A0A1W4X5K3"/>
<organism evidence="13 14">
    <name type="scientific">Agrilus planipennis</name>
    <name type="common">Emerald ash borer</name>
    <name type="synonym">Agrilus marcopoli</name>
    <dbReference type="NCBI Taxonomy" id="224129"/>
    <lineage>
        <taxon>Eukaryota</taxon>
        <taxon>Metazoa</taxon>
        <taxon>Ecdysozoa</taxon>
        <taxon>Arthropoda</taxon>
        <taxon>Hexapoda</taxon>
        <taxon>Insecta</taxon>
        <taxon>Pterygota</taxon>
        <taxon>Neoptera</taxon>
        <taxon>Endopterygota</taxon>
        <taxon>Coleoptera</taxon>
        <taxon>Polyphaga</taxon>
        <taxon>Elateriformia</taxon>
        <taxon>Buprestoidea</taxon>
        <taxon>Buprestidae</taxon>
        <taxon>Agrilinae</taxon>
        <taxon>Agrilus</taxon>
    </lineage>
</organism>
<evidence type="ECO:0000256" key="9">
    <source>
        <dbReference type="ARBA" id="ARBA00045951"/>
    </source>
</evidence>
<dbReference type="PANTHER" id="PTHR23245:SF36">
    <property type="entry name" value="TRNA (GUANINE(37)-N1)-METHYLTRANSFERASE"/>
    <property type="match status" value="1"/>
</dbReference>
<dbReference type="Gene3D" id="3.40.50.150">
    <property type="entry name" value="Vaccinia Virus protein VP39"/>
    <property type="match status" value="1"/>
</dbReference>
<dbReference type="GO" id="GO:0002939">
    <property type="term" value="P:tRNA N1-guanine methylation"/>
    <property type="evidence" value="ECO:0007669"/>
    <property type="project" value="TreeGrafter"/>
</dbReference>
<dbReference type="GO" id="GO:0052906">
    <property type="term" value="F:tRNA (guanine(37)-N1)-methyltransferase activity"/>
    <property type="evidence" value="ECO:0007669"/>
    <property type="project" value="UniProtKB-UniRule"/>
</dbReference>
<evidence type="ECO:0000313" key="14">
    <source>
        <dbReference type="RefSeq" id="XP_018328107.1"/>
    </source>
</evidence>
<dbReference type="SUPFAM" id="SSF53335">
    <property type="entry name" value="S-adenosyl-L-methionine-dependent methyltransferases"/>
    <property type="match status" value="1"/>
</dbReference>
<accession>A0A1W4X5K3</accession>
<evidence type="ECO:0000256" key="5">
    <source>
        <dbReference type="ARBA" id="ARBA00022691"/>
    </source>
</evidence>
<dbReference type="GO" id="GO:0005759">
    <property type="term" value="C:mitochondrial matrix"/>
    <property type="evidence" value="ECO:0007669"/>
    <property type="project" value="UniProtKB-SubCell"/>
</dbReference>
<dbReference type="HAMAP" id="MF_03152">
    <property type="entry name" value="TRM5"/>
    <property type="match status" value="1"/>
</dbReference>
<dbReference type="InParanoid" id="A0A1W4X5K3"/>
<evidence type="ECO:0000256" key="3">
    <source>
        <dbReference type="ARBA" id="ARBA00022603"/>
    </source>
</evidence>
<dbReference type="GeneID" id="108738972"/>
<comment type="subunit">
    <text evidence="11">Monomer.</text>
</comment>
<feature type="binding site" evidence="11">
    <location>
        <position position="250"/>
    </location>
    <ligand>
        <name>S-adenosyl-L-methionine</name>
        <dbReference type="ChEBI" id="CHEBI:59789"/>
    </ligand>
</feature>
<dbReference type="EC" id="2.1.1.228" evidence="11"/>
<dbReference type="InterPro" id="IPR030382">
    <property type="entry name" value="MeTrfase_TRM5/TYW2"/>
</dbReference>
<proteinExistence type="inferred from homology"/>
<evidence type="ECO:0000313" key="13">
    <source>
        <dbReference type="Proteomes" id="UP000192223"/>
    </source>
</evidence>
<dbReference type="FunCoup" id="A0A1W4X5K3">
    <property type="interactions" value="1118"/>
</dbReference>
<evidence type="ECO:0000256" key="2">
    <source>
        <dbReference type="ARBA" id="ARBA00022490"/>
    </source>
</evidence>
<comment type="function">
    <text evidence="11">Specifically methylates the N1 position of guanosine-37 in various cytoplasmic and mitochondrial tRNAs. Methylation is not dependent on the nature of the nucleoside 5' of the target nucleoside. This is the first step in the biosynthesis of wybutosine (yW), a modified base adjacent to the anticodon of tRNAs and required for accurate decoding.</text>
</comment>
<keyword evidence="13" id="KW-1185">Reference proteome</keyword>
<evidence type="ECO:0000256" key="4">
    <source>
        <dbReference type="ARBA" id="ARBA00022679"/>
    </source>
</evidence>
<keyword evidence="8 11" id="KW-0539">Nucleus</keyword>
<dbReference type="GO" id="GO:0005634">
    <property type="term" value="C:nucleus"/>
    <property type="evidence" value="ECO:0007669"/>
    <property type="project" value="UniProtKB-SubCell"/>
</dbReference>
<gene>
    <name evidence="14" type="primary">LOC108738972</name>
</gene>